<feature type="region of interest" description="Disordered" evidence="3">
    <location>
        <begin position="109"/>
        <end position="154"/>
    </location>
</feature>
<evidence type="ECO:0000256" key="3">
    <source>
        <dbReference type="SAM" id="MobiDB-lite"/>
    </source>
</evidence>
<evidence type="ECO:0000259" key="4">
    <source>
        <dbReference type="Pfam" id="PF17780"/>
    </source>
</evidence>
<name>A0A0H5R6B3_9EUKA</name>
<sequence length="320" mass="35953">MLVEEYPVSVSWAKRDSSSSNHRRSSNSISYREMQQQIDWAAGNAQKQHSSQQSPAGFILDPSSGLYFHAESQVYYDPVSQLFYNCASQSYYRFDTKLNTYIHVDASSFASSNPPPKAVNPTEPQENAPPPSQPSTPKPEVPLQTATNVPASKPAPASVKFSILGKKQSKDMDRWNKKKGELVADELVEVKKPIAPIKIKSLPTTSVPKSEIHVQGGIRPRLYVSMEKLVCLLCQRKFKDERQLTKHELSSELHKQNLNLDEYTQVQRLEQSAASLGINLQPKSNPVVIKKRPPVLKRLGLSYSTKFILMILPSLMHCHL</sequence>
<evidence type="ECO:0000313" key="5">
    <source>
        <dbReference type="EMBL" id="CRZ09381.1"/>
    </source>
</evidence>
<evidence type="ECO:0000256" key="2">
    <source>
        <dbReference type="ARBA" id="ARBA00023242"/>
    </source>
</evidence>
<dbReference type="GO" id="GO:0000398">
    <property type="term" value="P:mRNA splicing, via spliceosome"/>
    <property type="evidence" value="ECO:0007669"/>
    <property type="project" value="TreeGrafter"/>
</dbReference>
<proteinExistence type="predicted"/>
<protein>
    <recommendedName>
        <fullName evidence="4">OCRE domain-containing protein</fullName>
    </recommendedName>
</protein>
<comment type="subcellular location">
    <subcellularLocation>
        <location evidence="1">Nucleus</location>
    </subcellularLocation>
</comment>
<dbReference type="PANTHER" id="PTHR13948">
    <property type="entry name" value="RNA-BINDING PROTEIN"/>
    <property type="match status" value="1"/>
</dbReference>
<dbReference type="PANTHER" id="PTHR13948:SF3">
    <property type="entry name" value="FI21118P1"/>
    <property type="match status" value="1"/>
</dbReference>
<organism evidence="5">
    <name type="scientific">Spongospora subterranea</name>
    <dbReference type="NCBI Taxonomy" id="70186"/>
    <lineage>
        <taxon>Eukaryota</taxon>
        <taxon>Sar</taxon>
        <taxon>Rhizaria</taxon>
        <taxon>Endomyxa</taxon>
        <taxon>Phytomyxea</taxon>
        <taxon>Plasmodiophorida</taxon>
        <taxon>Plasmodiophoridae</taxon>
        <taxon>Spongospora</taxon>
    </lineage>
</organism>
<dbReference type="GO" id="GO:0005634">
    <property type="term" value="C:nucleus"/>
    <property type="evidence" value="ECO:0007669"/>
    <property type="project" value="UniProtKB-SubCell"/>
</dbReference>
<dbReference type="InterPro" id="IPR041591">
    <property type="entry name" value="OCRE"/>
</dbReference>
<feature type="domain" description="OCRE" evidence="4">
    <location>
        <begin position="55"/>
        <end position="104"/>
    </location>
</feature>
<dbReference type="Gene3D" id="3.30.160.60">
    <property type="entry name" value="Classic Zinc Finger"/>
    <property type="match status" value="1"/>
</dbReference>
<dbReference type="GO" id="GO:0003723">
    <property type="term" value="F:RNA binding"/>
    <property type="evidence" value="ECO:0007669"/>
    <property type="project" value="TreeGrafter"/>
</dbReference>
<accession>A0A0H5R6B3</accession>
<dbReference type="AlphaFoldDB" id="A0A0H5R6B3"/>
<evidence type="ECO:0000256" key="1">
    <source>
        <dbReference type="ARBA" id="ARBA00004123"/>
    </source>
</evidence>
<feature type="compositionally biased region" description="Pro residues" evidence="3">
    <location>
        <begin position="127"/>
        <end position="140"/>
    </location>
</feature>
<dbReference type="EMBL" id="HACM01008939">
    <property type="protein sequence ID" value="CRZ09381.1"/>
    <property type="molecule type" value="Transcribed_RNA"/>
</dbReference>
<reference evidence="5" key="1">
    <citation type="submission" date="2015-04" db="EMBL/GenBank/DDBJ databases">
        <title>The genome sequence of the plant pathogenic Rhizarian Plasmodiophora brassicae reveals insights in its biotrophic life cycle and the origin of chitin synthesis.</title>
        <authorList>
            <person name="Schwelm A."/>
            <person name="Fogelqvist J."/>
            <person name="Knaust A."/>
            <person name="Julke S."/>
            <person name="Lilja T."/>
            <person name="Dhandapani V."/>
            <person name="Bonilla-Rosso G."/>
            <person name="Karlsson M."/>
            <person name="Shevchenko A."/>
            <person name="Choi S.R."/>
            <person name="Kim H.G."/>
            <person name="Park J.Y."/>
            <person name="Lim Y.P."/>
            <person name="Ludwig-Muller J."/>
            <person name="Dixelius C."/>
        </authorList>
    </citation>
    <scope>NUCLEOTIDE SEQUENCE</scope>
    <source>
        <tissue evidence="5">Potato root galls</tissue>
    </source>
</reference>
<keyword evidence="2" id="KW-0539">Nucleus</keyword>
<dbReference type="Pfam" id="PF17780">
    <property type="entry name" value="OCRE"/>
    <property type="match status" value="1"/>
</dbReference>